<keyword evidence="3" id="KW-0645">Protease</keyword>
<dbReference type="InterPro" id="IPR009003">
    <property type="entry name" value="Peptidase_S1_PA"/>
</dbReference>
<dbReference type="InterPro" id="IPR001254">
    <property type="entry name" value="Trypsin_dom"/>
</dbReference>
<dbReference type="PROSITE" id="PS50240">
    <property type="entry name" value="TRYPSIN_DOM"/>
    <property type="match status" value="1"/>
</dbReference>
<dbReference type="InterPro" id="IPR018114">
    <property type="entry name" value="TRYPSIN_HIS"/>
</dbReference>
<dbReference type="SUPFAM" id="SSF50494">
    <property type="entry name" value="Trypsin-like serine proteases"/>
    <property type="match status" value="1"/>
</dbReference>
<dbReference type="Proteomes" id="UP001381693">
    <property type="component" value="Unassembled WGS sequence"/>
</dbReference>
<gene>
    <name evidence="3" type="primary">CLIPD1_1</name>
    <name evidence="3" type="ORF">SK128_005778</name>
</gene>
<evidence type="ECO:0000259" key="2">
    <source>
        <dbReference type="PROSITE" id="PS50240"/>
    </source>
</evidence>
<keyword evidence="3" id="KW-0378">Hydrolase</keyword>
<feature type="domain" description="Peptidase S1" evidence="2">
    <location>
        <begin position="104"/>
        <end position="185"/>
    </location>
</feature>
<dbReference type="AlphaFoldDB" id="A0AAN8XRQ6"/>
<name>A0AAN8XRQ6_HALRR</name>
<dbReference type="FunFam" id="2.40.10.10:FF:000068">
    <property type="entry name" value="transmembrane protease serine 2"/>
    <property type="match status" value="1"/>
</dbReference>
<protein>
    <submittedName>
        <fullName evidence="3">CLIP domain-containing serine protease</fullName>
        <ecNumber evidence="3">3.4.21.7</ecNumber>
    </submittedName>
</protein>
<feature type="non-terminal residue" evidence="3">
    <location>
        <position position="185"/>
    </location>
</feature>
<keyword evidence="1" id="KW-1015">Disulfide bond</keyword>
<proteinExistence type="predicted"/>
<dbReference type="EMBL" id="JAXCGZ010003831">
    <property type="protein sequence ID" value="KAK7082999.1"/>
    <property type="molecule type" value="Genomic_DNA"/>
</dbReference>
<dbReference type="PROSITE" id="PS00134">
    <property type="entry name" value="TRYPSIN_HIS"/>
    <property type="match status" value="1"/>
</dbReference>
<keyword evidence="4" id="KW-1185">Reference proteome</keyword>
<dbReference type="InterPro" id="IPR043504">
    <property type="entry name" value="Peptidase_S1_PA_chymotrypsin"/>
</dbReference>
<dbReference type="Pfam" id="PF00089">
    <property type="entry name" value="Trypsin"/>
    <property type="match status" value="1"/>
</dbReference>
<accession>A0AAN8XRQ6</accession>
<dbReference type="PANTHER" id="PTHR24252">
    <property type="entry name" value="ACROSIN-RELATED"/>
    <property type="match status" value="1"/>
</dbReference>
<dbReference type="GO" id="GO:0004252">
    <property type="term" value="F:serine-type endopeptidase activity"/>
    <property type="evidence" value="ECO:0007669"/>
    <property type="project" value="UniProtKB-EC"/>
</dbReference>
<sequence length="185" mass="21390">MRPDATDFYSLNKNRLEVTLENNLLESYERKWREKILGSDFVKSYNETGSQDHEIYDLDEHRKARTRSLMKLIYPNTNLVASIQPKNVNRKCHCGLYNKGQNRIIDGVAAIPHQFPWMVSIQLRRGNVPFCGASIISNYYVLTAAHCTKPWSAEDLQVRVGDHDLTANDVSREVNIMVQKIIEHE</sequence>
<dbReference type="GO" id="GO:0006508">
    <property type="term" value="P:proteolysis"/>
    <property type="evidence" value="ECO:0007669"/>
    <property type="project" value="UniProtKB-KW"/>
</dbReference>
<organism evidence="3 4">
    <name type="scientific">Halocaridina rubra</name>
    <name type="common">Hawaiian red shrimp</name>
    <dbReference type="NCBI Taxonomy" id="373956"/>
    <lineage>
        <taxon>Eukaryota</taxon>
        <taxon>Metazoa</taxon>
        <taxon>Ecdysozoa</taxon>
        <taxon>Arthropoda</taxon>
        <taxon>Crustacea</taxon>
        <taxon>Multicrustacea</taxon>
        <taxon>Malacostraca</taxon>
        <taxon>Eumalacostraca</taxon>
        <taxon>Eucarida</taxon>
        <taxon>Decapoda</taxon>
        <taxon>Pleocyemata</taxon>
        <taxon>Caridea</taxon>
        <taxon>Atyoidea</taxon>
        <taxon>Atyidae</taxon>
        <taxon>Halocaridina</taxon>
    </lineage>
</organism>
<dbReference type="EC" id="3.4.21.7" evidence="3"/>
<evidence type="ECO:0000256" key="1">
    <source>
        <dbReference type="ARBA" id="ARBA00023157"/>
    </source>
</evidence>
<dbReference type="Gene3D" id="2.40.10.10">
    <property type="entry name" value="Trypsin-like serine proteases"/>
    <property type="match status" value="1"/>
</dbReference>
<reference evidence="3 4" key="1">
    <citation type="submission" date="2023-11" db="EMBL/GenBank/DDBJ databases">
        <title>Halocaridina rubra genome assembly.</title>
        <authorList>
            <person name="Smith C."/>
        </authorList>
    </citation>
    <scope>NUCLEOTIDE SEQUENCE [LARGE SCALE GENOMIC DNA]</scope>
    <source>
        <strain evidence="3">EP-1</strain>
        <tissue evidence="3">Whole</tissue>
    </source>
</reference>
<comment type="caution">
    <text evidence="3">The sequence shown here is derived from an EMBL/GenBank/DDBJ whole genome shotgun (WGS) entry which is preliminary data.</text>
</comment>
<dbReference type="PANTHER" id="PTHR24252:SF7">
    <property type="entry name" value="HYALIN"/>
    <property type="match status" value="1"/>
</dbReference>
<evidence type="ECO:0000313" key="3">
    <source>
        <dbReference type="EMBL" id="KAK7082999.1"/>
    </source>
</evidence>
<evidence type="ECO:0000313" key="4">
    <source>
        <dbReference type="Proteomes" id="UP001381693"/>
    </source>
</evidence>